<dbReference type="InterPro" id="IPR009061">
    <property type="entry name" value="DNA-bd_dom_put_sf"/>
</dbReference>
<dbReference type="Proteomes" id="UP000251558">
    <property type="component" value="Unassembled WGS sequence"/>
</dbReference>
<dbReference type="SUPFAM" id="SSF46955">
    <property type="entry name" value="Putative DNA-binding domain"/>
    <property type="match status" value="1"/>
</dbReference>
<dbReference type="PROSITE" id="PS00552">
    <property type="entry name" value="HTH_MERR_1"/>
    <property type="match status" value="1"/>
</dbReference>
<evidence type="ECO:0000256" key="1">
    <source>
        <dbReference type="ARBA" id="ARBA00023125"/>
    </source>
</evidence>
<protein>
    <submittedName>
        <fullName evidence="3">MerR family transcriptional regulator</fullName>
    </submittedName>
</protein>
<name>A0A330HXU4_9HYPH</name>
<dbReference type="InterPro" id="IPR000551">
    <property type="entry name" value="MerR-type_HTH_dom"/>
</dbReference>
<dbReference type="RefSeq" id="WP_112097146.1">
    <property type="nucleotide sequence ID" value="NZ_QMBP01000003.1"/>
</dbReference>
<dbReference type="PANTHER" id="PTHR30204:SF92">
    <property type="entry name" value="HTH-TYPE TRANSCRIPTIONAL REGULATOR ZNTR"/>
    <property type="match status" value="1"/>
</dbReference>
<evidence type="ECO:0000313" key="3">
    <source>
        <dbReference type="EMBL" id="RAZ91509.1"/>
    </source>
</evidence>
<dbReference type="CDD" id="cd04785">
    <property type="entry name" value="HTH_CadR-PbrR-like"/>
    <property type="match status" value="1"/>
</dbReference>
<dbReference type="EMBL" id="QMBP01000003">
    <property type="protein sequence ID" value="RAZ91509.1"/>
    <property type="molecule type" value="Genomic_DNA"/>
</dbReference>
<dbReference type="SMART" id="SM00422">
    <property type="entry name" value="HTH_MERR"/>
    <property type="match status" value="1"/>
</dbReference>
<dbReference type="Pfam" id="PF13411">
    <property type="entry name" value="MerR_1"/>
    <property type="match status" value="1"/>
</dbReference>
<dbReference type="AlphaFoldDB" id="A0A330HXU4"/>
<reference evidence="3 4" key="1">
    <citation type="submission" date="2018-07" db="EMBL/GenBank/DDBJ databases">
        <title>Diversity of Mesorhizobium strains in Brazil.</title>
        <authorList>
            <person name="Helene L.C.F."/>
            <person name="Dall'Agnol R."/>
            <person name="Delamuta J.R.M."/>
            <person name="Hungria M."/>
        </authorList>
    </citation>
    <scope>NUCLEOTIDE SEQUENCE [LARGE SCALE GENOMIC DNA]</scope>
    <source>
        <strain evidence="3 4">AC99b</strain>
    </source>
</reference>
<sequence length="149" mass="16792">MQEAVTIGVAADITGVKVPTIRFYEQIGLVASPPRTGGNRRLYDERHLHRLKFIRHSRELGFDMKDIRALLKLQDRPSEPCAEADAIVVAKLADVRHRMASLRSLEAELERMARCDHERVENCPVINTLADHSLCQHHDGTLSLDVPGH</sequence>
<evidence type="ECO:0000259" key="2">
    <source>
        <dbReference type="PROSITE" id="PS50937"/>
    </source>
</evidence>
<organism evidence="3 4">
    <name type="scientific">Mesorhizobium hawassense</name>
    <dbReference type="NCBI Taxonomy" id="1209954"/>
    <lineage>
        <taxon>Bacteria</taxon>
        <taxon>Pseudomonadati</taxon>
        <taxon>Pseudomonadota</taxon>
        <taxon>Alphaproteobacteria</taxon>
        <taxon>Hyphomicrobiales</taxon>
        <taxon>Phyllobacteriaceae</taxon>
        <taxon>Mesorhizobium</taxon>
    </lineage>
</organism>
<dbReference type="PROSITE" id="PS50937">
    <property type="entry name" value="HTH_MERR_2"/>
    <property type="match status" value="1"/>
</dbReference>
<keyword evidence="1" id="KW-0238">DNA-binding</keyword>
<dbReference type="GO" id="GO:0003700">
    <property type="term" value="F:DNA-binding transcription factor activity"/>
    <property type="evidence" value="ECO:0007669"/>
    <property type="project" value="InterPro"/>
</dbReference>
<gene>
    <name evidence="3" type="ORF">DPM33_09595</name>
</gene>
<keyword evidence="4" id="KW-1185">Reference proteome</keyword>
<dbReference type="Gene3D" id="1.10.1660.10">
    <property type="match status" value="1"/>
</dbReference>
<proteinExistence type="predicted"/>
<dbReference type="InterPro" id="IPR047057">
    <property type="entry name" value="MerR_fam"/>
</dbReference>
<comment type="caution">
    <text evidence="3">The sequence shown here is derived from an EMBL/GenBank/DDBJ whole genome shotgun (WGS) entry which is preliminary data.</text>
</comment>
<feature type="domain" description="HTH merR-type" evidence="2">
    <location>
        <begin position="4"/>
        <end position="73"/>
    </location>
</feature>
<accession>A0A330HXU4</accession>
<dbReference type="OrthoDB" id="9802944at2"/>
<evidence type="ECO:0000313" key="4">
    <source>
        <dbReference type="Proteomes" id="UP000251558"/>
    </source>
</evidence>
<dbReference type="PRINTS" id="PR00040">
    <property type="entry name" value="HTHMERR"/>
</dbReference>
<dbReference type="PANTHER" id="PTHR30204">
    <property type="entry name" value="REDOX-CYCLING DRUG-SENSING TRANSCRIPTIONAL ACTIVATOR SOXR"/>
    <property type="match status" value="1"/>
</dbReference>
<dbReference type="GO" id="GO:0003677">
    <property type="term" value="F:DNA binding"/>
    <property type="evidence" value="ECO:0007669"/>
    <property type="project" value="UniProtKB-KW"/>
</dbReference>